<reference evidence="3 4" key="1">
    <citation type="submission" date="2018-11" db="EMBL/GenBank/DDBJ databases">
        <title>Genome assembly of Steccherinum ochraceum LE-BIN_3174, the white-rot fungus of the Steccherinaceae family (The Residual Polyporoid clade, Polyporales, Basidiomycota).</title>
        <authorList>
            <person name="Fedorova T.V."/>
            <person name="Glazunova O.A."/>
            <person name="Landesman E.O."/>
            <person name="Moiseenko K.V."/>
            <person name="Psurtseva N.V."/>
            <person name="Savinova O.S."/>
            <person name="Shakhova N.V."/>
            <person name="Tyazhelova T.V."/>
            <person name="Vasina D.V."/>
        </authorList>
    </citation>
    <scope>NUCLEOTIDE SEQUENCE [LARGE SCALE GENOMIC DNA]</scope>
    <source>
        <strain evidence="3 4">LE-BIN_3174</strain>
    </source>
</reference>
<organism evidence="3 4">
    <name type="scientific">Steccherinum ochraceum</name>
    <dbReference type="NCBI Taxonomy" id="92696"/>
    <lineage>
        <taxon>Eukaryota</taxon>
        <taxon>Fungi</taxon>
        <taxon>Dikarya</taxon>
        <taxon>Basidiomycota</taxon>
        <taxon>Agaricomycotina</taxon>
        <taxon>Agaricomycetes</taxon>
        <taxon>Polyporales</taxon>
        <taxon>Steccherinaceae</taxon>
        <taxon>Steccherinum</taxon>
    </lineage>
</organism>
<feature type="signal peptide" evidence="2">
    <location>
        <begin position="1"/>
        <end position="20"/>
    </location>
</feature>
<evidence type="ECO:0000313" key="4">
    <source>
        <dbReference type="Proteomes" id="UP000292702"/>
    </source>
</evidence>
<name>A0A4V2MXE6_9APHY</name>
<comment type="caution">
    <text evidence="3">The sequence shown here is derived from an EMBL/GenBank/DDBJ whole genome shotgun (WGS) entry which is preliminary data.</text>
</comment>
<keyword evidence="2" id="KW-0732">Signal</keyword>
<proteinExistence type="predicted"/>
<evidence type="ECO:0000256" key="2">
    <source>
        <dbReference type="SAM" id="SignalP"/>
    </source>
</evidence>
<protein>
    <submittedName>
        <fullName evidence="3">Uncharacterized protein</fullName>
    </submittedName>
</protein>
<feature type="compositionally biased region" description="Pro residues" evidence="1">
    <location>
        <begin position="66"/>
        <end position="75"/>
    </location>
</feature>
<accession>A0A4V2MXE6</accession>
<gene>
    <name evidence="3" type="ORF">EIP91_006130</name>
</gene>
<evidence type="ECO:0000256" key="1">
    <source>
        <dbReference type="SAM" id="MobiDB-lite"/>
    </source>
</evidence>
<evidence type="ECO:0000313" key="3">
    <source>
        <dbReference type="EMBL" id="TCD69817.1"/>
    </source>
</evidence>
<dbReference type="EMBL" id="RWJN01000033">
    <property type="protein sequence ID" value="TCD69817.1"/>
    <property type="molecule type" value="Genomic_DNA"/>
</dbReference>
<dbReference type="AlphaFoldDB" id="A0A4V2MXE6"/>
<feature type="region of interest" description="Disordered" evidence="1">
    <location>
        <begin position="59"/>
        <end position="142"/>
    </location>
</feature>
<keyword evidence="4" id="KW-1185">Reference proteome</keyword>
<feature type="chain" id="PRO_5020875919" evidence="2">
    <location>
        <begin position="21"/>
        <end position="142"/>
    </location>
</feature>
<sequence>MRFTIAFAVFVAQAFTSAWAAPAANTEPGEPEVYVRNDFSDLFTRNVIGHLYTRGPYFSKPEPLFGTPPPPPVPHNSPVTRPATPQTPPSPQRPSTPLGQPLLSAGDRDAQQKGWAWNGPKPPELQEIIDKHLAKPGPQQRQ</sequence>
<dbReference type="Proteomes" id="UP000292702">
    <property type="component" value="Unassembled WGS sequence"/>
</dbReference>
<feature type="compositionally biased region" description="Pro residues" evidence="1">
    <location>
        <begin position="85"/>
        <end position="94"/>
    </location>
</feature>